<dbReference type="GO" id="GO:0051205">
    <property type="term" value="P:protein insertion into membrane"/>
    <property type="evidence" value="ECO:0007669"/>
    <property type="project" value="TreeGrafter"/>
</dbReference>
<evidence type="ECO:0000256" key="7">
    <source>
        <dbReference type="ARBA" id="ARBA00023136"/>
    </source>
</evidence>
<evidence type="ECO:0000256" key="3">
    <source>
        <dbReference type="ARBA" id="ARBA00022475"/>
    </source>
</evidence>
<comment type="similarity">
    <text evidence="9">Belongs to the OXA1/ALB3/YidC family.</text>
</comment>
<dbReference type="PRINTS" id="PR00701">
    <property type="entry name" value="60KDINNERMP"/>
</dbReference>
<evidence type="ECO:0000256" key="6">
    <source>
        <dbReference type="ARBA" id="ARBA00022989"/>
    </source>
</evidence>
<feature type="transmembrane region" description="Helical" evidence="11">
    <location>
        <begin position="139"/>
        <end position="158"/>
    </location>
</feature>
<evidence type="ECO:0000256" key="1">
    <source>
        <dbReference type="ARBA" id="ARBA00004651"/>
    </source>
</evidence>
<evidence type="ECO:0000256" key="11">
    <source>
        <dbReference type="SAM" id="Phobius"/>
    </source>
</evidence>
<keyword evidence="8" id="KW-0143">Chaperone</keyword>
<dbReference type="STRING" id="477974.Daud_2235"/>
<dbReference type="GO" id="GO:0015031">
    <property type="term" value="P:protein transport"/>
    <property type="evidence" value="ECO:0007669"/>
    <property type="project" value="UniProtKB-KW"/>
</dbReference>
<evidence type="ECO:0000256" key="2">
    <source>
        <dbReference type="ARBA" id="ARBA00022448"/>
    </source>
</evidence>
<feature type="transmembrane region" description="Helical" evidence="11">
    <location>
        <begin position="179"/>
        <end position="200"/>
    </location>
</feature>
<feature type="region of interest" description="Disordered" evidence="10">
    <location>
        <begin position="244"/>
        <end position="300"/>
    </location>
</feature>
<name>B1I6S4_DESAP</name>
<keyword evidence="7 11" id="KW-0472">Membrane</keyword>
<evidence type="ECO:0000256" key="4">
    <source>
        <dbReference type="ARBA" id="ARBA00022692"/>
    </source>
</evidence>
<dbReference type="GO" id="GO:0005886">
    <property type="term" value="C:plasma membrane"/>
    <property type="evidence" value="ECO:0007669"/>
    <property type="project" value="UniProtKB-SubCell"/>
</dbReference>
<dbReference type="PANTHER" id="PTHR12428">
    <property type="entry name" value="OXA1"/>
    <property type="match status" value="1"/>
</dbReference>
<keyword evidence="14" id="KW-1185">Reference proteome</keyword>
<comment type="subcellular location">
    <subcellularLocation>
        <location evidence="1">Cell membrane</location>
        <topology evidence="1">Multi-pass membrane protein</topology>
    </subcellularLocation>
    <subcellularLocation>
        <location evidence="9">Membrane</location>
        <topology evidence="9">Multi-pass membrane protein</topology>
    </subcellularLocation>
</comment>
<dbReference type="eggNOG" id="COG0706">
    <property type="taxonomic scope" value="Bacteria"/>
</dbReference>
<dbReference type="AlphaFoldDB" id="B1I6S4"/>
<dbReference type="Proteomes" id="UP000008544">
    <property type="component" value="Chromosome"/>
</dbReference>
<dbReference type="RefSeq" id="WP_012303296.1">
    <property type="nucleotide sequence ID" value="NC_010424.1"/>
</dbReference>
<dbReference type="Pfam" id="PF02096">
    <property type="entry name" value="60KD_IMP"/>
    <property type="match status" value="1"/>
</dbReference>
<sequence length="300" mass="32981">MFEALIDGMTALINWLYHITVGVGLPSYGIAIVLLTILIKIFLHPLTRIQMRSMAKMSQLQPEIKAIQDRYGKDKQQMQTKIMELYKERKVNPMAGCLLLLVQLPFMIALYQALWNFDYVNPAHAGFLWVADLKKTDPLYILPVLAAVTTFVQFKLTMSVSKGGGNPSQEQMQKVMLTVMPLFIGGISATLPAGLSVYWVTFNLVSIVQQFFINKQILADQSAMEQQREKAARVVSGAVAEAGAQASAELPAVKRPTTADPARTKKEAGARGKRSKEGAVQGEGSRRKRKKRGGGGRGGA</sequence>
<dbReference type="InterPro" id="IPR028055">
    <property type="entry name" value="YidC/Oxa/ALB_C"/>
</dbReference>
<keyword evidence="5" id="KW-0653">Protein transport</keyword>
<dbReference type="KEGG" id="dau:Daud_2235"/>
<evidence type="ECO:0000313" key="14">
    <source>
        <dbReference type="Proteomes" id="UP000008544"/>
    </source>
</evidence>
<evidence type="ECO:0000256" key="10">
    <source>
        <dbReference type="SAM" id="MobiDB-lite"/>
    </source>
</evidence>
<gene>
    <name evidence="13" type="ordered locus">Daud_2235</name>
</gene>
<dbReference type="PANTHER" id="PTHR12428:SF65">
    <property type="entry name" value="CYTOCHROME C OXIDASE ASSEMBLY PROTEIN COX18, MITOCHONDRIAL"/>
    <property type="match status" value="1"/>
</dbReference>
<evidence type="ECO:0000256" key="5">
    <source>
        <dbReference type="ARBA" id="ARBA00022927"/>
    </source>
</evidence>
<reference evidence="13 14" key="2">
    <citation type="journal article" date="2008" name="Science">
        <title>Environmental genomics reveals a single-species ecosystem deep within Earth.</title>
        <authorList>
            <person name="Chivian D."/>
            <person name="Brodie E.L."/>
            <person name="Alm E.J."/>
            <person name="Culley D.E."/>
            <person name="Dehal P.S."/>
            <person name="Desantis T.Z."/>
            <person name="Gihring T.M."/>
            <person name="Lapidus A."/>
            <person name="Lin L.H."/>
            <person name="Lowry S.R."/>
            <person name="Moser D.P."/>
            <person name="Richardson P.M."/>
            <person name="Southam G."/>
            <person name="Wanger G."/>
            <person name="Pratt L.M."/>
            <person name="Andersen G.L."/>
            <person name="Hazen T.C."/>
            <person name="Brockman F.J."/>
            <person name="Arkin A.P."/>
            <person name="Onstott T.C."/>
        </authorList>
    </citation>
    <scope>NUCLEOTIDE SEQUENCE [LARGE SCALE GENOMIC DNA]</scope>
    <source>
        <strain evidence="13 14">MP104C</strain>
    </source>
</reference>
<feature type="transmembrane region" description="Helical" evidence="11">
    <location>
        <begin position="91"/>
        <end position="114"/>
    </location>
</feature>
<keyword evidence="4 9" id="KW-0812">Transmembrane</keyword>
<dbReference type="NCBIfam" id="TIGR03592">
    <property type="entry name" value="yidC_oxa1_cterm"/>
    <property type="match status" value="1"/>
</dbReference>
<organism evidence="13 14">
    <name type="scientific">Desulforudis audaxviator (strain MP104C)</name>
    <dbReference type="NCBI Taxonomy" id="477974"/>
    <lineage>
        <taxon>Bacteria</taxon>
        <taxon>Bacillati</taxon>
        <taxon>Bacillota</taxon>
        <taxon>Clostridia</taxon>
        <taxon>Thermoanaerobacterales</taxon>
        <taxon>Candidatus Desulforudaceae</taxon>
        <taxon>Candidatus Desulforudis</taxon>
    </lineage>
</organism>
<dbReference type="HOGENOM" id="CLU_036138_4_1_9"/>
<dbReference type="GO" id="GO:0032977">
    <property type="term" value="F:membrane insertase activity"/>
    <property type="evidence" value="ECO:0007669"/>
    <property type="project" value="InterPro"/>
</dbReference>
<dbReference type="CDD" id="cd20070">
    <property type="entry name" value="5TM_YidC_Alb3"/>
    <property type="match status" value="1"/>
</dbReference>
<evidence type="ECO:0000256" key="9">
    <source>
        <dbReference type="RuleBase" id="RU003945"/>
    </source>
</evidence>
<feature type="transmembrane region" description="Helical" evidence="11">
    <location>
        <begin position="15"/>
        <end position="43"/>
    </location>
</feature>
<reference evidence="14" key="1">
    <citation type="submission" date="2007-10" db="EMBL/GenBank/DDBJ databases">
        <title>Complete sequence of chromosome of Desulforudis audaxviator MP104C.</title>
        <authorList>
            <person name="Copeland A."/>
            <person name="Lucas S."/>
            <person name="Lapidus A."/>
            <person name="Barry K."/>
            <person name="Glavina del Rio T."/>
            <person name="Dalin E."/>
            <person name="Tice H."/>
            <person name="Bruce D."/>
            <person name="Pitluck S."/>
            <person name="Lowry S.R."/>
            <person name="Larimer F."/>
            <person name="Land M.L."/>
            <person name="Hauser L."/>
            <person name="Kyrpides N."/>
            <person name="Ivanova N.N."/>
            <person name="Richardson P."/>
        </authorList>
    </citation>
    <scope>NUCLEOTIDE SEQUENCE [LARGE SCALE GENOMIC DNA]</scope>
    <source>
        <strain evidence="14">MP104C</strain>
    </source>
</reference>
<feature type="domain" description="Membrane insertase YidC/Oxa/ALB C-terminal" evidence="12">
    <location>
        <begin position="28"/>
        <end position="215"/>
    </location>
</feature>
<keyword evidence="2" id="KW-0813">Transport</keyword>
<keyword evidence="6 11" id="KW-1133">Transmembrane helix</keyword>
<dbReference type="InterPro" id="IPR047196">
    <property type="entry name" value="YidC_ALB_C"/>
</dbReference>
<evidence type="ECO:0000256" key="8">
    <source>
        <dbReference type="ARBA" id="ARBA00023186"/>
    </source>
</evidence>
<proteinExistence type="inferred from homology"/>
<dbReference type="EMBL" id="CP000860">
    <property type="protein sequence ID" value="ACA60722.1"/>
    <property type="molecule type" value="Genomic_DNA"/>
</dbReference>
<protein>
    <submittedName>
        <fullName evidence="13">60 kDa inner membrane insertion protein</fullName>
    </submittedName>
</protein>
<evidence type="ECO:0000313" key="13">
    <source>
        <dbReference type="EMBL" id="ACA60722.1"/>
    </source>
</evidence>
<dbReference type="InterPro" id="IPR001708">
    <property type="entry name" value="YidC/ALB3/OXA1/COX18"/>
</dbReference>
<evidence type="ECO:0000259" key="12">
    <source>
        <dbReference type="Pfam" id="PF02096"/>
    </source>
</evidence>
<accession>B1I6S4</accession>
<keyword evidence="3" id="KW-1003">Cell membrane</keyword>